<dbReference type="Proteomes" id="UP000681967">
    <property type="component" value="Unassembled WGS sequence"/>
</dbReference>
<gene>
    <name evidence="3" type="ORF">BYL167_LOCUS58457</name>
    <name evidence="2" type="ORF">GIL414_LOCUS39442</name>
</gene>
<evidence type="ECO:0000256" key="1">
    <source>
        <dbReference type="SAM" id="MobiDB-lite"/>
    </source>
</evidence>
<comment type="caution">
    <text evidence="3">The sequence shown here is derived from an EMBL/GenBank/DDBJ whole genome shotgun (WGS) entry which is preliminary data.</text>
</comment>
<protein>
    <submittedName>
        <fullName evidence="3">Uncharacterized protein</fullName>
    </submittedName>
</protein>
<sequence>MSRYELVHITEAQVREQVYKLYSNMYKQLFDTIASARPSSVASSTSLNFGTQQQQTNHNSSSVIKPMVVGSSPSMQGHHVPPPQPDKLMTYEYAMIYARPSLKDALRLAHRCKRPSKNSGTTTSK</sequence>
<feature type="compositionally biased region" description="Low complexity" evidence="1">
    <location>
        <begin position="41"/>
        <end position="56"/>
    </location>
</feature>
<proteinExistence type="predicted"/>
<evidence type="ECO:0000313" key="3">
    <source>
        <dbReference type="EMBL" id="CAF5054151.1"/>
    </source>
</evidence>
<name>A0A8S3EIA8_9BILA</name>
<dbReference type="EMBL" id="CAJOBH010226792">
    <property type="protein sequence ID" value="CAF5054151.1"/>
    <property type="molecule type" value="Genomic_DNA"/>
</dbReference>
<feature type="region of interest" description="Disordered" evidence="1">
    <location>
        <begin position="41"/>
        <end position="85"/>
    </location>
</feature>
<evidence type="ECO:0000313" key="2">
    <source>
        <dbReference type="EMBL" id="CAF4613036.1"/>
    </source>
</evidence>
<evidence type="ECO:0000313" key="4">
    <source>
        <dbReference type="Proteomes" id="UP000681967"/>
    </source>
</evidence>
<organism evidence="3 4">
    <name type="scientific">Rotaria magnacalcarata</name>
    <dbReference type="NCBI Taxonomy" id="392030"/>
    <lineage>
        <taxon>Eukaryota</taxon>
        <taxon>Metazoa</taxon>
        <taxon>Spiralia</taxon>
        <taxon>Gnathifera</taxon>
        <taxon>Rotifera</taxon>
        <taxon>Eurotatoria</taxon>
        <taxon>Bdelloidea</taxon>
        <taxon>Philodinida</taxon>
        <taxon>Philodinidae</taxon>
        <taxon>Rotaria</taxon>
    </lineage>
</organism>
<dbReference type="Proteomes" id="UP000681720">
    <property type="component" value="Unassembled WGS sequence"/>
</dbReference>
<accession>A0A8S3EIA8</accession>
<reference evidence="3" key="1">
    <citation type="submission" date="2021-02" db="EMBL/GenBank/DDBJ databases">
        <authorList>
            <person name="Nowell W R."/>
        </authorList>
    </citation>
    <scope>NUCLEOTIDE SEQUENCE</scope>
</reference>
<dbReference type="EMBL" id="CAJOBJ010106778">
    <property type="protein sequence ID" value="CAF4613036.1"/>
    <property type="molecule type" value="Genomic_DNA"/>
</dbReference>
<dbReference type="AlphaFoldDB" id="A0A8S3EIA8"/>